<dbReference type="EnsemblMetazoa" id="XM_014405962.2">
    <property type="protein sequence ID" value="XP_014261448.1"/>
    <property type="gene ID" value="LOC106673752"/>
</dbReference>
<feature type="transmembrane region" description="Helical" evidence="1">
    <location>
        <begin position="12"/>
        <end position="30"/>
    </location>
</feature>
<evidence type="ECO:0000313" key="3">
    <source>
        <dbReference type="Proteomes" id="UP000494040"/>
    </source>
</evidence>
<protein>
    <submittedName>
        <fullName evidence="2">Uncharacterized protein</fullName>
    </submittedName>
</protein>
<dbReference type="KEGG" id="clec:106673752"/>
<name>A0A8I6SAS3_CIMLE</name>
<feature type="transmembrane region" description="Helical" evidence="1">
    <location>
        <begin position="280"/>
        <end position="301"/>
    </location>
</feature>
<keyword evidence="1" id="KW-0812">Transmembrane</keyword>
<feature type="transmembrane region" description="Helical" evidence="1">
    <location>
        <begin position="70"/>
        <end position="91"/>
    </location>
</feature>
<sequence length="602" mass="69422">MFSEFSYFTPRTYFVLVTQFMLNACYSCVAKIDENLWHDKSILEWAMADLLLPLMLASMFAWIGDCQTERYFVAILYLICPLIYVPTIYLARSLKWLIFISKLLLIIGKVSLTVHEASKGVYYSVVMDQIDMDSLPDYEGILRKFIFYIYLSYYCGYYSPMLLFDCFGIYIAPSDKDVLTTCLALTLKHKLNLFTINGPKLTEEIVMTVKLLTLLGTVSWVSLEKVIGDLVGKSILDSMDTEYNVVIFFTVMFLITTFIACVLELVFQPFLRNETPLKTPFHYIAIATVIFVGAMVLRGFYLHGRELEQISQPRLRGHCQLRFFNSLSDEVSIKVRSYSYIKIKPYGAAFFLKIPTRLAIKVLITTNHSSFSLDLHVLELYSYSYIVHSDRITEELEQSPIRDKWKLRSDTAYFFLLDSKLAKVLTFYKEGKLSKTYNMSERQRIYAIPPGIYAVHIKTNSSETTTNAKWLKPGFVYCLFIHLIQNDTSAIEGKFFFNTMKSDENYYALGVQGLMFSVGHMTMFVTIMFYVQTESSVSSKGTVFTWTMILFHLADKIMHGKKAIFSNATSLTYYTTAFFLAAFIIVSINAALRYKFTEYSLK</sequence>
<feature type="transmembrane region" description="Helical" evidence="1">
    <location>
        <begin position="42"/>
        <end position="64"/>
    </location>
</feature>
<feature type="transmembrane region" description="Helical" evidence="1">
    <location>
        <begin position="506"/>
        <end position="531"/>
    </location>
</feature>
<dbReference type="GeneID" id="106673752"/>
<dbReference type="RefSeq" id="XP_014261448.1">
    <property type="nucleotide sequence ID" value="XM_014405962.2"/>
</dbReference>
<accession>A0A8I6SAS3</accession>
<evidence type="ECO:0000256" key="1">
    <source>
        <dbReference type="SAM" id="Phobius"/>
    </source>
</evidence>
<dbReference type="AlphaFoldDB" id="A0A8I6SAS3"/>
<reference evidence="2" key="1">
    <citation type="submission" date="2022-01" db="UniProtKB">
        <authorList>
            <consortium name="EnsemblMetazoa"/>
        </authorList>
    </citation>
    <scope>IDENTIFICATION</scope>
</reference>
<organism evidence="2 3">
    <name type="scientific">Cimex lectularius</name>
    <name type="common">Bed bug</name>
    <name type="synonym">Acanthia lectularia</name>
    <dbReference type="NCBI Taxonomy" id="79782"/>
    <lineage>
        <taxon>Eukaryota</taxon>
        <taxon>Metazoa</taxon>
        <taxon>Ecdysozoa</taxon>
        <taxon>Arthropoda</taxon>
        <taxon>Hexapoda</taxon>
        <taxon>Insecta</taxon>
        <taxon>Pterygota</taxon>
        <taxon>Neoptera</taxon>
        <taxon>Paraneoptera</taxon>
        <taxon>Hemiptera</taxon>
        <taxon>Heteroptera</taxon>
        <taxon>Panheteroptera</taxon>
        <taxon>Cimicomorpha</taxon>
        <taxon>Cimicidae</taxon>
        <taxon>Cimex</taxon>
    </lineage>
</organism>
<keyword evidence="1" id="KW-0472">Membrane</keyword>
<feature type="transmembrane region" description="Helical" evidence="1">
    <location>
        <begin position="145"/>
        <end position="171"/>
    </location>
</feature>
<dbReference type="Proteomes" id="UP000494040">
    <property type="component" value="Unassembled WGS sequence"/>
</dbReference>
<proteinExistence type="predicted"/>
<feature type="transmembrane region" description="Helical" evidence="1">
    <location>
        <begin position="571"/>
        <end position="592"/>
    </location>
</feature>
<feature type="transmembrane region" description="Helical" evidence="1">
    <location>
        <begin position="243"/>
        <end position="268"/>
    </location>
</feature>
<keyword evidence="1" id="KW-1133">Transmembrane helix</keyword>
<keyword evidence="3" id="KW-1185">Reference proteome</keyword>
<evidence type="ECO:0000313" key="2">
    <source>
        <dbReference type="EnsemblMetazoa" id="XP_014261448.1"/>
    </source>
</evidence>